<dbReference type="EMBL" id="MDTQ01000001">
    <property type="protein sequence ID" value="ODC03842.1"/>
    <property type="molecule type" value="Genomic_DNA"/>
</dbReference>
<organism evidence="1 2">
    <name type="scientific">Terasakiispira papahanaumokuakeensis</name>
    <dbReference type="NCBI Taxonomy" id="197479"/>
    <lineage>
        <taxon>Bacteria</taxon>
        <taxon>Pseudomonadati</taxon>
        <taxon>Pseudomonadota</taxon>
        <taxon>Gammaproteobacteria</taxon>
        <taxon>Oceanospirillales</taxon>
        <taxon>Terasakiispira</taxon>
    </lineage>
</organism>
<sequence length="146" mass="16851">MPSATDLYESAPFRDAISQCRVFRLKHPRGGQYNDGYELLGTIQCDDSKTLLSYLSALGIKIKWHQESPDFWCPPPLIIEGKPFWIEYDHYFVIRGLTAYVTIDTTDHNLTFNLNSTSWFDVTLDDVKNAIKFEQLLEELNIINGE</sequence>
<name>A0A1E2VAF1_9GAMM</name>
<proteinExistence type="predicted"/>
<keyword evidence="2" id="KW-1185">Reference proteome</keyword>
<dbReference type="STRING" id="197479.BFW38_10095"/>
<dbReference type="Proteomes" id="UP000094291">
    <property type="component" value="Unassembled WGS sequence"/>
</dbReference>
<dbReference type="AlphaFoldDB" id="A0A1E2VAF1"/>
<comment type="caution">
    <text evidence="1">The sequence shown here is derived from an EMBL/GenBank/DDBJ whole genome shotgun (WGS) entry which is preliminary data.</text>
</comment>
<reference evidence="1 2" key="1">
    <citation type="submission" date="2016-08" db="EMBL/GenBank/DDBJ databases">
        <authorList>
            <person name="Seilhamer J.J."/>
        </authorList>
    </citation>
    <scope>NUCLEOTIDE SEQUENCE [LARGE SCALE GENOMIC DNA]</scope>
    <source>
        <strain evidence="1 2">PH27A</strain>
    </source>
</reference>
<accession>A0A1E2VAF1</accession>
<dbReference type="RefSeq" id="WP_068998422.1">
    <property type="nucleotide sequence ID" value="NZ_MDTQ01000001.1"/>
</dbReference>
<gene>
    <name evidence="1" type="ORF">BFW38_10095</name>
</gene>
<evidence type="ECO:0000313" key="1">
    <source>
        <dbReference type="EMBL" id="ODC03842.1"/>
    </source>
</evidence>
<evidence type="ECO:0000313" key="2">
    <source>
        <dbReference type="Proteomes" id="UP000094291"/>
    </source>
</evidence>
<dbReference type="OrthoDB" id="6401262at2"/>
<protein>
    <submittedName>
        <fullName evidence="1">Uncharacterized protein</fullName>
    </submittedName>
</protein>